<evidence type="ECO:0000313" key="2">
    <source>
        <dbReference type="Proteomes" id="UP000183046"/>
    </source>
</evidence>
<gene>
    <name evidence="1" type="ORF">SAMN05216279_110141</name>
</gene>
<comment type="caution">
    <text evidence="1">The sequence shown here is derived from an EMBL/GenBank/DDBJ whole genome shotgun (WGS) entry which is preliminary data.</text>
</comment>
<dbReference type="STRING" id="237610.BJP27_00055"/>
<proteinExistence type="predicted"/>
<dbReference type="AlphaFoldDB" id="A0A1G5P9Z0"/>
<protein>
    <submittedName>
        <fullName evidence="1">Uncharacterized protein</fullName>
    </submittedName>
</protein>
<organism evidence="1 2">
    <name type="scientific">Pseudomonas oryzihabitans</name>
    <dbReference type="NCBI Taxonomy" id="47885"/>
    <lineage>
        <taxon>Bacteria</taxon>
        <taxon>Pseudomonadati</taxon>
        <taxon>Pseudomonadota</taxon>
        <taxon>Gammaproteobacteria</taxon>
        <taxon>Pseudomonadales</taxon>
        <taxon>Pseudomonadaceae</taxon>
        <taxon>Pseudomonas</taxon>
    </lineage>
</organism>
<dbReference type="Proteomes" id="UP000183046">
    <property type="component" value="Unassembled WGS sequence"/>
</dbReference>
<reference evidence="2" key="1">
    <citation type="submission" date="2016-10" db="EMBL/GenBank/DDBJ databases">
        <authorList>
            <person name="de Groot N.N."/>
        </authorList>
    </citation>
    <scope>NUCLEOTIDE SEQUENCE [LARGE SCALE GENOMIC DNA]</scope>
    <source>
        <strain evidence="2">DSM 15758</strain>
    </source>
</reference>
<accession>A0A1G5P9Z0</accession>
<name>A0A1G5P9Z0_9PSED</name>
<sequence>MSDLSVRISRQHWLALLDELESARRSRSLLTYRSVIERLGLPQPAMVTLTTALEYLAALDRREGRPLRSALVVSQSGTRIPREGFFDCALRLGALEGSPPVTDAISWHAAEVTRVFDHRYPDHRQE</sequence>
<dbReference type="EMBL" id="FMWB01000010">
    <property type="protein sequence ID" value="SCZ45881.1"/>
    <property type="molecule type" value="Genomic_DNA"/>
</dbReference>
<evidence type="ECO:0000313" key="1">
    <source>
        <dbReference type="EMBL" id="SCZ45881.1"/>
    </source>
</evidence>